<keyword evidence="2" id="KW-1185">Reference proteome</keyword>
<comment type="caution">
    <text evidence="1">The sequence shown here is derived from an EMBL/GenBank/DDBJ whole genome shotgun (WGS) entry which is preliminary data.</text>
</comment>
<dbReference type="Proteomes" id="UP000800984">
    <property type="component" value="Unassembled WGS sequence"/>
</dbReference>
<dbReference type="EMBL" id="JAAJBT010000002">
    <property type="protein sequence ID" value="NHM01111.1"/>
    <property type="molecule type" value="Genomic_DNA"/>
</dbReference>
<gene>
    <name evidence="1" type="ORF">G4D72_03190</name>
</gene>
<organism evidence="1 2">
    <name type="scientific">Flavobacterium difficile</name>
    <dbReference type="NCBI Taxonomy" id="2709659"/>
    <lineage>
        <taxon>Bacteria</taxon>
        <taxon>Pseudomonadati</taxon>
        <taxon>Bacteroidota</taxon>
        <taxon>Flavobacteriia</taxon>
        <taxon>Flavobacteriales</taxon>
        <taxon>Flavobacteriaceae</taxon>
        <taxon>Flavobacterium</taxon>
    </lineage>
</organism>
<evidence type="ECO:0000313" key="1">
    <source>
        <dbReference type="EMBL" id="NHM01111.1"/>
    </source>
</evidence>
<accession>A0ABX0I6L9</accession>
<sequence length="257" mass="29815">MAKIEAPFQIKGTLDELNFYVQSGENYVRLKGKSGITKEQFATNPIFDRIKQHSSEFRTCVKKSSVFRTLAKTFFDQAKEVSFAGRVNKLLFEILSEDTENQIGSRTIEKGLQSEHLEEIIIGFEANKMRPLKKVLPKNILFIWEQNKLNLQEINPEQDFYWPEEEANQVHLQLAIANWNSKEDLCENQYSNEIILEKTNTTSKIDFTVKSLSSKEIVIAFLFIGFSIKKRNKTKLLHRKWNTTTIIGIQNHLSPKL</sequence>
<name>A0ABX0I6L9_9FLAO</name>
<dbReference type="RefSeq" id="WP_166076168.1">
    <property type="nucleotide sequence ID" value="NZ_JAAJBT010000002.1"/>
</dbReference>
<protein>
    <submittedName>
        <fullName evidence="1">Uncharacterized protein</fullName>
    </submittedName>
</protein>
<reference evidence="1 2" key="1">
    <citation type="submission" date="2020-02" db="EMBL/GenBank/DDBJ databases">
        <authorList>
            <person name="Chen W.-M."/>
        </authorList>
    </citation>
    <scope>NUCLEOTIDE SEQUENCE [LARGE SCALE GENOMIC DNA]</scope>
    <source>
        <strain evidence="1 2">KDG-16</strain>
    </source>
</reference>
<evidence type="ECO:0000313" key="2">
    <source>
        <dbReference type="Proteomes" id="UP000800984"/>
    </source>
</evidence>
<proteinExistence type="predicted"/>